<name>A0A1U6HTL9_9SPHN</name>
<evidence type="ECO:0000313" key="1">
    <source>
        <dbReference type="EMBL" id="SLJ99146.1"/>
    </source>
</evidence>
<dbReference type="EMBL" id="FVZE01000003">
    <property type="protein sequence ID" value="SLJ99146.1"/>
    <property type="molecule type" value="Genomic_DNA"/>
</dbReference>
<accession>A0A1U6HTL9</accession>
<organism evidence="1 2">
    <name type="scientific">Novosphingobium mathurense</name>
    <dbReference type="NCBI Taxonomy" id="428990"/>
    <lineage>
        <taxon>Bacteria</taxon>
        <taxon>Pseudomonadati</taxon>
        <taxon>Pseudomonadota</taxon>
        <taxon>Alphaproteobacteria</taxon>
        <taxon>Sphingomonadales</taxon>
        <taxon>Sphingomonadaceae</taxon>
        <taxon>Novosphingobium</taxon>
    </lineage>
</organism>
<reference evidence="2" key="1">
    <citation type="submission" date="2017-02" db="EMBL/GenBank/DDBJ databases">
        <authorList>
            <person name="Varghese N."/>
            <person name="Submissions S."/>
        </authorList>
    </citation>
    <scope>NUCLEOTIDE SEQUENCE [LARGE SCALE GENOMIC DNA]</scope>
    <source>
        <strain evidence="2">SM117</strain>
    </source>
</reference>
<keyword evidence="2" id="KW-1185">Reference proteome</keyword>
<gene>
    <name evidence="1" type="ORF">SAMN06295987_10345</name>
</gene>
<protein>
    <submittedName>
        <fullName evidence="1">Uncharacterized protein</fullName>
    </submittedName>
</protein>
<proteinExistence type="predicted"/>
<sequence>MAMDGRCGRPFFAVPRSDLSKGRRTQTRTCTTRGSAGDELWGYQFPFRPVPCELRCRRRYRGADRTSRPWSSGFAGRRRSKDRPILPIEMAIGVREDRSRKQRFAGGISAGSDIHGSTRSAPVRSIRLLALNRENALFAGSDEGCGNRGVIARLIENGTISGMNPHVRLGETLTKLPAGHPADGVGVGELLPRTAVS</sequence>
<dbReference type="AlphaFoldDB" id="A0A1U6HTL9"/>
<dbReference type="Proteomes" id="UP000190989">
    <property type="component" value="Unassembled WGS sequence"/>
</dbReference>
<evidence type="ECO:0000313" key="2">
    <source>
        <dbReference type="Proteomes" id="UP000190989"/>
    </source>
</evidence>
<dbReference type="STRING" id="428990.SAMN06295987_10345"/>